<evidence type="ECO:0000256" key="12">
    <source>
        <dbReference type="ARBA" id="ARBA00022695"/>
    </source>
</evidence>
<reference evidence="20 21" key="1">
    <citation type="submission" date="2023-09" db="EMBL/GenBank/DDBJ databases">
        <authorList>
            <person name="Rey-Velasco X."/>
        </authorList>
    </citation>
    <scope>NUCLEOTIDE SEQUENCE [LARGE SCALE GENOMIC DNA]</scope>
    <source>
        <strain evidence="20 21">W311</strain>
    </source>
</reference>
<evidence type="ECO:0000256" key="7">
    <source>
        <dbReference type="ARBA" id="ARBA00019373"/>
    </source>
</evidence>
<comment type="pathway">
    <text evidence="3 18">Phospholipid metabolism; CDP-diacylglycerol biosynthesis; CDP-diacylglycerol from sn-glycerol 3-phosphate: step 3/3.</text>
</comment>
<evidence type="ECO:0000256" key="14">
    <source>
        <dbReference type="ARBA" id="ARBA00023098"/>
    </source>
</evidence>
<dbReference type="PANTHER" id="PTHR46382:SF1">
    <property type="entry name" value="PHOSPHATIDATE CYTIDYLYLTRANSFERASE"/>
    <property type="match status" value="1"/>
</dbReference>
<keyword evidence="17" id="KW-1208">Phospholipid metabolism</keyword>
<keyword evidence="21" id="KW-1185">Reference proteome</keyword>
<feature type="transmembrane region" description="Helical" evidence="19">
    <location>
        <begin position="101"/>
        <end position="120"/>
    </location>
</feature>
<keyword evidence="12 18" id="KW-0548">Nucleotidyltransferase</keyword>
<keyword evidence="14" id="KW-0443">Lipid metabolism</keyword>
<evidence type="ECO:0000256" key="13">
    <source>
        <dbReference type="ARBA" id="ARBA00022989"/>
    </source>
</evidence>
<comment type="catalytic activity">
    <reaction evidence="1 18">
        <text>a 1,2-diacyl-sn-glycero-3-phosphate + CTP + H(+) = a CDP-1,2-diacyl-sn-glycerol + diphosphate</text>
        <dbReference type="Rhea" id="RHEA:16229"/>
        <dbReference type="ChEBI" id="CHEBI:15378"/>
        <dbReference type="ChEBI" id="CHEBI:33019"/>
        <dbReference type="ChEBI" id="CHEBI:37563"/>
        <dbReference type="ChEBI" id="CHEBI:58332"/>
        <dbReference type="ChEBI" id="CHEBI:58608"/>
        <dbReference type="EC" id="2.7.7.41"/>
    </reaction>
</comment>
<dbReference type="Pfam" id="PF01148">
    <property type="entry name" value="CTP_transf_1"/>
    <property type="match status" value="1"/>
</dbReference>
<accession>A0ABZ0B5G1</accession>
<evidence type="ECO:0000256" key="1">
    <source>
        <dbReference type="ARBA" id="ARBA00001698"/>
    </source>
</evidence>
<feature type="transmembrane region" description="Helical" evidence="19">
    <location>
        <begin position="127"/>
        <end position="146"/>
    </location>
</feature>
<proteinExistence type="inferred from homology"/>
<keyword evidence="11 18" id="KW-0812">Transmembrane</keyword>
<evidence type="ECO:0000256" key="18">
    <source>
        <dbReference type="RuleBase" id="RU003938"/>
    </source>
</evidence>
<keyword evidence="8" id="KW-1003">Cell membrane</keyword>
<evidence type="ECO:0000256" key="11">
    <source>
        <dbReference type="ARBA" id="ARBA00022692"/>
    </source>
</evidence>
<sequence length="257" mass="26967">MPSDLPVRALVGAGLILLAALALWSGGLLFWLVLVIVALLMMGEWANLAHASENSRRLGQFALSVPLAIMAPPWLAAGPGFFALGLIGGAAFFTAIATRRAVLGAGIVYVGLPILALLWLRQRDDGLLLAFWAMALVWACDIGAYFAGRSLGGAKLAPAISPNKTWAGLFGGVVATAFFAAILFRFGLPLHLTIATPLLAVTAQMGDLFESWLKRRAGVKDSGDLLPGHGGFLDRLDGLVPVAPIAALLVLLPEVVR</sequence>
<dbReference type="GO" id="GO:0004605">
    <property type="term" value="F:phosphatidate cytidylyltransferase activity"/>
    <property type="evidence" value="ECO:0007669"/>
    <property type="project" value="UniProtKB-EC"/>
</dbReference>
<dbReference type="EMBL" id="CP135076">
    <property type="protein sequence ID" value="WNO52518.1"/>
    <property type="molecule type" value="Genomic_DNA"/>
</dbReference>
<keyword evidence="10 18" id="KW-0808">Transferase</keyword>
<keyword evidence="16" id="KW-0594">Phospholipid biosynthesis</keyword>
<evidence type="ECO:0000256" key="9">
    <source>
        <dbReference type="ARBA" id="ARBA00022516"/>
    </source>
</evidence>
<name>A0ABZ0B5G1_9SPHN</name>
<comment type="pathway">
    <text evidence="4">Lipid metabolism.</text>
</comment>
<evidence type="ECO:0000256" key="4">
    <source>
        <dbReference type="ARBA" id="ARBA00005189"/>
    </source>
</evidence>
<dbReference type="PANTHER" id="PTHR46382">
    <property type="entry name" value="PHOSPHATIDATE CYTIDYLYLTRANSFERASE"/>
    <property type="match status" value="1"/>
</dbReference>
<protein>
    <recommendedName>
        <fullName evidence="7 18">Phosphatidate cytidylyltransferase</fullName>
        <ecNumber evidence="6 18">2.7.7.41</ecNumber>
    </recommendedName>
</protein>
<evidence type="ECO:0000256" key="3">
    <source>
        <dbReference type="ARBA" id="ARBA00005119"/>
    </source>
</evidence>
<dbReference type="EC" id="2.7.7.41" evidence="6 18"/>
<keyword evidence="9" id="KW-0444">Lipid biosynthesis</keyword>
<evidence type="ECO:0000256" key="2">
    <source>
        <dbReference type="ARBA" id="ARBA00004651"/>
    </source>
</evidence>
<dbReference type="RefSeq" id="WP_313913043.1">
    <property type="nucleotide sequence ID" value="NZ_CP135076.1"/>
</dbReference>
<evidence type="ECO:0000256" key="19">
    <source>
        <dbReference type="SAM" id="Phobius"/>
    </source>
</evidence>
<organism evidence="20 21">
    <name type="scientific">Stakelama saccharophila</name>
    <dbReference type="NCBI Taxonomy" id="3075605"/>
    <lineage>
        <taxon>Bacteria</taxon>
        <taxon>Pseudomonadati</taxon>
        <taxon>Pseudomonadota</taxon>
        <taxon>Alphaproteobacteria</taxon>
        <taxon>Sphingomonadales</taxon>
        <taxon>Sphingomonadaceae</taxon>
        <taxon>Stakelama</taxon>
    </lineage>
</organism>
<evidence type="ECO:0000313" key="20">
    <source>
        <dbReference type="EMBL" id="WNO52518.1"/>
    </source>
</evidence>
<evidence type="ECO:0000256" key="16">
    <source>
        <dbReference type="ARBA" id="ARBA00023209"/>
    </source>
</evidence>
<dbReference type="PROSITE" id="PS01315">
    <property type="entry name" value="CDS"/>
    <property type="match status" value="1"/>
</dbReference>
<comment type="similarity">
    <text evidence="5 18">Belongs to the CDS family.</text>
</comment>
<evidence type="ECO:0000256" key="8">
    <source>
        <dbReference type="ARBA" id="ARBA00022475"/>
    </source>
</evidence>
<evidence type="ECO:0000256" key="10">
    <source>
        <dbReference type="ARBA" id="ARBA00022679"/>
    </source>
</evidence>
<evidence type="ECO:0000256" key="6">
    <source>
        <dbReference type="ARBA" id="ARBA00012487"/>
    </source>
</evidence>
<evidence type="ECO:0000256" key="15">
    <source>
        <dbReference type="ARBA" id="ARBA00023136"/>
    </source>
</evidence>
<evidence type="ECO:0000256" key="17">
    <source>
        <dbReference type="ARBA" id="ARBA00023264"/>
    </source>
</evidence>
<dbReference type="Proteomes" id="UP001302249">
    <property type="component" value="Chromosome"/>
</dbReference>
<evidence type="ECO:0000313" key="21">
    <source>
        <dbReference type="Proteomes" id="UP001302249"/>
    </source>
</evidence>
<evidence type="ECO:0000256" key="5">
    <source>
        <dbReference type="ARBA" id="ARBA00010185"/>
    </source>
</evidence>
<gene>
    <name evidence="20" type="ORF">RPR59_08515</name>
</gene>
<feature type="transmembrane region" description="Helical" evidence="19">
    <location>
        <begin position="62"/>
        <end position="95"/>
    </location>
</feature>
<keyword evidence="13 19" id="KW-1133">Transmembrane helix</keyword>
<feature type="transmembrane region" description="Helical" evidence="19">
    <location>
        <begin position="166"/>
        <end position="188"/>
    </location>
</feature>
<feature type="transmembrane region" description="Helical" evidence="19">
    <location>
        <begin position="12"/>
        <end position="41"/>
    </location>
</feature>
<keyword evidence="15 19" id="KW-0472">Membrane</keyword>
<comment type="subcellular location">
    <subcellularLocation>
        <location evidence="2">Cell membrane</location>
        <topology evidence="2">Multi-pass membrane protein</topology>
    </subcellularLocation>
</comment>
<dbReference type="InterPro" id="IPR000374">
    <property type="entry name" value="PC_trans"/>
</dbReference>